<evidence type="ECO:0000256" key="1">
    <source>
        <dbReference type="ARBA" id="ARBA00011975"/>
    </source>
</evidence>
<dbReference type="NCBIfam" id="TIGR00675">
    <property type="entry name" value="dcm"/>
    <property type="match status" value="1"/>
</dbReference>
<dbReference type="EC" id="2.1.1.37" evidence="1"/>
<name>A0ABX5PR07_9GAMM</name>
<comment type="caution">
    <text evidence="9">The sequence shown here is derived from an EMBL/GenBank/DDBJ whole genome shotgun (WGS) entry which is preliminary data.</text>
</comment>
<dbReference type="Pfam" id="PF00145">
    <property type="entry name" value="DNA_methylase"/>
    <property type="match status" value="1"/>
</dbReference>
<dbReference type="InterPro" id="IPR050390">
    <property type="entry name" value="C5-Methyltransferase"/>
</dbReference>
<comment type="catalytic activity">
    <reaction evidence="6">
        <text>a 2'-deoxycytidine in DNA + S-adenosyl-L-methionine = a 5-methyl-2'-deoxycytidine in DNA + S-adenosyl-L-homocysteine + H(+)</text>
        <dbReference type="Rhea" id="RHEA:13681"/>
        <dbReference type="Rhea" id="RHEA-COMP:11369"/>
        <dbReference type="Rhea" id="RHEA-COMP:11370"/>
        <dbReference type="ChEBI" id="CHEBI:15378"/>
        <dbReference type="ChEBI" id="CHEBI:57856"/>
        <dbReference type="ChEBI" id="CHEBI:59789"/>
        <dbReference type="ChEBI" id="CHEBI:85452"/>
        <dbReference type="ChEBI" id="CHEBI:85454"/>
        <dbReference type="EC" id="2.1.1.37"/>
    </reaction>
</comment>
<evidence type="ECO:0000256" key="7">
    <source>
        <dbReference type="PROSITE-ProRule" id="PRU01016"/>
    </source>
</evidence>
<proteinExistence type="inferred from homology"/>
<keyword evidence="2 7" id="KW-0489">Methyltransferase</keyword>
<reference evidence="9 10" key="1">
    <citation type="submission" date="2018-06" db="EMBL/GenBank/DDBJ databases">
        <title>Genomic Encyclopedia of Type Strains, Phase III (KMG-III): the genomes of soil and plant-associated and newly described type strains.</title>
        <authorList>
            <person name="Whitman W."/>
        </authorList>
    </citation>
    <scope>NUCLEOTIDE SEQUENCE [LARGE SCALE GENOMIC DNA]</scope>
    <source>
        <strain evidence="9 10">JC5</strain>
    </source>
</reference>
<dbReference type="Gene3D" id="3.40.50.150">
    <property type="entry name" value="Vaccinia Virus protein VP39"/>
    <property type="match status" value="1"/>
</dbReference>
<dbReference type="PANTHER" id="PTHR10629">
    <property type="entry name" value="CYTOSINE-SPECIFIC METHYLTRANSFERASE"/>
    <property type="match status" value="1"/>
</dbReference>
<gene>
    <name evidence="9" type="ORF">C8J23_1054</name>
</gene>
<keyword evidence="4 7" id="KW-0949">S-adenosyl-L-methionine</keyword>
<evidence type="ECO:0000256" key="6">
    <source>
        <dbReference type="ARBA" id="ARBA00047422"/>
    </source>
</evidence>
<dbReference type="Gene3D" id="3.90.120.10">
    <property type="entry name" value="DNA Methylase, subunit A, domain 2"/>
    <property type="match status" value="1"/>
</dbReference>
<dbReference type="RefSeq" id="WP_101052915.1">
    <property type="nucleotide sequence ID" value="NZ_BMXX01000004.1"/>
</dbReference>
<accession>A0ABX5PR07</accession>
<evidence type="ECO:0000256" key="3">
    <source>
        <dbReference type="ARBA" id="ARBA00022679"/>
    </source>
</evidence>
<dbReference type="InterPro" id="IPR029063">
    <property type="entry name" value="SAM-dependent_MTases_sf"/>
</dbReference>
<dbReference type="PROSITE" id="PS51679">
    <property type="entry name" value="SAM_MT_C5"/>
    <property type="match status" value="1"/>
</dbReference>
<dbReference type="SUPFAM" id="SSF53335">
    <property type="entry name" value="S-adenosyl-L-methionine-dependent methyltransferases"/>
    <property type="match status" value="1"/>
</dbReference>
<evidence type="ECO:0000256" key="4">
    <source>
        <dbReference type="ARBA" id="ARBA00022691"/>
    </source>
</evidence>
<feature type="active site" evidence="7">
    <location>
        <position position="118"/>
    </location>
</feature>
<dbReference type="PRINTS" id="PR00105">
    <property type="entry name" value="C5METTRFRASE"/>
</dbReference>
<evidence type="ECO:0000313" key="10">
    <source>
        <dbReference type="Proteomes" id="UP000247584"/>
    </source>
</evidence>
<evidence type="ECO:0000256" key="5">
    <source>
        <dbReference type="ARBA" id="ARBA00022747"/>
    </source>
</evidence>
<sequence>MKEKQYFDDAKKCLEKWKPLSSSNDEHEIQVIDLFCGAGGMSLGFAALAQTEGVFKVIGGGDINKVSLSTYSHNFNVPGVEIDVQELASSENKLELFLEQLDGYDPSKKTVLIGCAPCQGFSAHRKKNWDNPDDRNGLVEAFAEVCKMIQPDCVIMENVPELLSGRYWHHFENFRDKLTSQNYIVKQAIHNAAAQGVPQERFRAIVMAMKSDFSLPTDKLARGKFKTVRSAIGQLPRVEAGKPCEKDSMHKSASHRNSTIEVIKAVPLDGGSRPNGVGPKCLQDFKGFADVYGRLSWDKPAITITHYARNPASGRFVHPDQHRGLTAREAARLQSFPDGFEFKGGFDDIFRQIGEAVPPLLSLSVASVTLANFRRETSPSKDNIVELPVNDSFAGVIAGIKNGTK</sequence>
<keyword evidence="5" id="KW-0680">Restriction system</keyword>
<keyword evidence="3 7" id="KW-0808">Transferase</keyword>
<protein>
    <recommendedName>
        <fullName evidence="1">DNA (cytosine-5-)-methyltransferase</fullName>
        <ecNumber evidence="1">2.1.1.37</ecNumber>
    </recommendedName>
</protein>
<evidence type="ECO:0000313" key="9">
    <source>
        <dbReference type="EMBL" id="PYE59929.1"/>
    </source>
</evidence>
<dbReference type="PANTHER" id="PTHR10629:SF52">
    <property type="entry name" value="DNA (CYTOSINE-5)-METHYLTRANSFERASE 1"/>
    <property type="match status" value="1"/>
</dbReference>
<keyword evidence="10" id="KW-1185">Reference proteome</keyword>
<evidence type="ECO:0000256" key="2">
    <source>
        <dbReference type="ARBA" id="ARBA00022603"/>
    </source>
</evidence>
<organism evidence="9 10">
    <name type="scientific">Shewanella chilikensis</name>
    <dbReference type="NCBI Taxonomy" id="558541"/>
    <lineage>
        <taxon>Bacteria</taxon>
        <taxon>Pseudomonadati</taxon>
        <taxon>Pseudomonadota</taxon>
        <taxon>Gammaproteobacteria</taxon>
        <taxon>Alteromonadales</taxon>
        <taxon>Shewanellaceae</taxon>
        <taxon>Shewanella</taxon>
    </lineage>
</organism>
<dbReference type="Proteomes" id="UP000247584">
    <property type="component" value="Unassembled WGS sequence"/>
</dbReference>
<dbReference type="InterPro" id="IPR001525">
    <property type="entry name" value="C5_MeTfrase"/>
</dbReference>
<evidence type="ECO:0000256" key="8">
    <source>
        <dbReference type="RuleBase" id="RU000416"/>
    </source>
</evidence>
<dbReference type="EMBL" id="QJSY01000005">
    <property type="protein sequence ID" value="PYE59929.1"/>
    <property type="molecule type" value="Genomic_DNA"/>
</dbReference>
<comment type="similarity">
    <text evidence="7 8">Belongs to the class I-like SAM-binding methyltransferase superfamily. C5-methyltransferase family.</text>
</comment>